<protein>
    <submittedName>
        <fullName evidence="2">Isochorismatase family protein</fullName>
    </submittedName>
</protein>
<accession>A0ABS7CIW0</accession>
<keyword evidence="3" id="KW-1185">Reference proteome</keyword>
<evidence type="ECO:0000259" key="1">
    <source>
        <dbReference type="Pfam" id="PF00857"/>
    </source>
</evidence>
<name>A0ABS7CIW0_9BACL</name>
<dbReference type="Proteomes" id="UP001519887">
    <property type="component" value="Unassembled WGS sequence"/>
</dbReference>
<feature type="domain" description="Isochorismatase-like" evidence="1">
    <location>
        <begin position="1"/>
        <end position="47"/>
    </location>
</feature>
<dbReference type="Pfam" id="PF00857">
    <property type="entry name" value="Isochorismatase"/>
    <property type="match status" value="1"/>
</dbReference>
<evidence type="ECO:0000313" key="2">
    <source>
        <dbReference type="EMBL" id="MBW7460871.1"/>
    </source>
</evidence>
<dbReference type="InterPro" id="IPR036380">
    <property type="entry name" value="Isochorismatase-like_sf"/>
</dbReference>
<evidence type="ECO:0000313" key="3">
    <source>
        <dbReference type="Proteomes" id="UP001519887"/>
    </source>
</evidence>
<comment type="caution">
    <text evidence="2">The sequence shown here is derived from an EMBL/GenBank/DDBJ whole genome shotgun (WGS) entry which is preliminary data.</text>
</comment>
<feature type="non-terminal residue" evidence="2">
    <location>
        <position position="1"/>
    </location>
</feature>
<proteinExistence type="predicted"/>
<organism evidence="2 3">
    <name type="scientific">Paenibacillus sepulcri</name>
    <dbReference type="NCBI Taxonomy" id="359917"/>
    <lineage>
        <taxon>Bacteria</taxon>
        <taxon>Bacillati</taxon>
        <taxon>Bacillota</taxon>
        <taxon>Bacilli</taxon>
        <taxon>Bacillales</taxon>
        <taxon>Paenibacillaceae</taxon>
        <taxon>Paenibacillus</taxon>
    </lineage>
</organism>
<dbReference type="Gene3D" id="3.40.50.850">
    <property type="entry name" value="Isochorismatase-like"/>
    <property type="match status" value="1"/>
</dbReference>
<dbReference type="EMBL" id="JAHZIK010002519">
    <property type="protein sequence ID" value="MBW7460871.1"/>
    <property type="molecule type" value="Genomic_DNA"/>
</dbReference>
<dbReference type="InterPro" id="IPR000868">
    <property type="entry name" value="Isochorismatase-like_dom"/>
</dbReference>
<sequence length="66" mass="7119">VESTARHGYMLDYNIAFVADGCAAFSQAEHDTTLSNIDRFFGTVVNSGQLIETWESMAAKTVTTAG</sequence>
<reference evidence="2 3" key="1">
    <citation type="submission" date="2021-07" db="EMBL/GenBank/DDBJ databases">
        <title>Paenibacillus radiodurans sp. nov., isolated from the southeastern edge of Tengger Desert.</title>
        <authorList>
            <person name="Zhang G."/>
        </authorList>
    </citation>
    <scope>NUCLEOTIDE SEQUENCE [LARGE SCALE GENOMIC DNA]</scope>
    <source>
        <strain evidence="2 3">CCM 7311</strain>
    </source>
</reference>
<dbReference type="SUPFAM" id="SSF52499">
    <property type="entry name" value="Isochorismatase-like hydrolases"/>
    <property type="match status" value="1"/>
</dbReference>
<gene>
    <name evidence="2" type="ORF">K0U00_43105</name>
</gene>